<dbReference type="EMBL" id="CP145607">
    <property type="protein sequence ID" value="WWM69607.1"/>
    <property type="molecule type" value="Genomic_DNA"/>
</dbReference>
<dbReference type="Gene3D" id="1.10.150.20">
    <property type="entry name" value="5' to 3' exonuclease, C-terminal subdomain"/>
    <property type="match status" value="1"/>
</dbReference>
<feature type="transmembrane region" description="Helical" evidence="2">
    <location>
        <begin position="6"/>
        <end position="27"/>
    </location>
</feature>
<feature type="region of interest" description="Disordered" evidence="1">
    <location>
        <begin position="49"/>
        <end position="89"/>
    </location>
</feature>
<accession>A0ABZ2G0E9</accession>
<reference evidence="3 4" key="1">
    <citation type="submission" date="2024-02" db="EMBL/GenBank/DDBJ databases">
        <title>Full genome sequence of Sphingomonas kaistensis.</title>
        <authorList>
            <person name="Poletto B.L."/>
            <person name="Silva G."/>
            <person name="Galante D."/>
            <person name="Campos K.R."/>
            <person name="Santos M.B.N."/>
            <person name="Sacchi C.T."/>
        </authorList>
    </citation>
    <scope>NUCLEOTIDE SEQUENCE [LARGE SCALE GENOMIC DNA]</scope>
    <source>
        <strain evidence="3 4">MA4R</strain>
    </source>
</reference>
<evidence type="ECO:0008006" key="5">
    <source>
        <dbReference type="Google" id="ProtNLM"/>
    </source>
</evidence>
<evidence type="ECO:0000256" key="2">
    <source>
        <dbReference type="SAM" id="Phobius"/>
    </source>
</evidence>
<keyword evidence="2" id="KW-0472">Membrane</keyword>
<proteinExistence type="predicted"/>
<evidence type="ECO:0000256" key="1">
    <source>
        <dbReference type="SAM" id="MobiDB-lite"/>
    </source>
</evidence>
<sequence>MSELLNAYWPMILVAVALGLIVGLVVFRRPKQRVTLSKTDAPVRPHMAATPAVEQERAVPSPAVTPRADPVPTAAKDDSDGGGEGEDLGDEMAAAASDVIGQVIGAPVHSNLPGSRGVPDDLQRMKGVGPKLASILNDRGLARFDQIAALTPEEVTMIDAELGAFKGRLSRDRVVEQAAYLARGDQAGYEAAFGKL</sequence>
<dbReference type="Proteomes" id="UP001382935">
    <property type="component" value="Chromosome"/>
</dbReference>
<protein>
    <recommendedName>
        <fullName evidence="5">Flap endonuclease-1-like 5' DNA nuclease</fullName>
    </recommendedName>
</protein>
<evidence type="ECO:0000313" key="3">
    <source>
        <dbReference type="EMBL" id="WWM69607.1"/>
    </source>
</evidence>
<keyword evidence="2" id="KW-0812">Transmembrane</keyword>
<evidence type="ECO:0000313" key="4">
    <source>
        <dbReference type="Proteomes" id="UP001382935"/>
    </source>
</evidence>
<keyword evidence="2" id="KW-1133">Transmembrane helix</keyword>
<keyword evidence="4" id="KW-1185">Reference proteome</keyword>
<dbReference type="RefSeq" id="WP_338501817.1">
    <property type="nucleotide sequence ID" value="NZ_CP145607.1"/>
</dbReference>
<name>A0ABZ2G0E9_9SPHN</name>
<gene>
    <name evidence="3" type="ORF">V6R86_02580</name>
</gene>
<organism evidence="3 4">
    <name type="scientific">Sphingomonas kaistensis</name>
    <dbReference type="NCBI Taxonomy" id="298708"/>
    <lineage>
        <taxon>Bacteria</taxon>
        <taxon>Pseudomonadati</taxon>
        <taxon>Pseudomonadota</taxon>
        <taxon>Alphaproteobacteria</taxon>
        <taxon>Sphingomonadales</taxon>
        <taxon>Sphingomonadaceae</taxon>
        <taxon>Sphingomonas</taxon>
    </lineage>
</organism>
<feature type="compositionally biased region" description="Acidic residues" evidence="1">
    <location>
        <begin position="80"/>
        <end position="89"/>
    </location>
</feature>